<dbReference type="Proteomes" id="UP000315377">
    <property type="component" value="Chromosome"/>
</dbReference>
<dbReference type="GeneID" id="76998658"/>
<evidence type="ECO:0000313" key="1">
    <source>
        <dbReference type="EMBL" id="MCY9609821.1"/>
    </source>
</evidence>
<keyword evidence="4" id="KW-1185">Reference proteome</keyword>
<evidence type="ECO:0000313" key="4">
    <source>
        <dbReference type="Proteomes" id="UP001209276"/>
    </source>
</evidence>
<dbReference type="EMBL" id="CP041405">
    <property type="protein sequence ID" value="QDM45871.1"/>
    <property type="molecule type" value="Genomic_DNA"/>
</dbReference>
<accession>A0AAP9E0F5</accession>
<evidence type="ECO:0000313" key="3">
    <source>
        <dbReference type="Proteomes" id="UP000315377"/>
    </source>
</evidence>
<proteinExistence type="predicted"/>
<protein>
    <submittedName>
        <fullName evidence="2">Uncharacterized protein</fullName>
    </submittedName>
</protein>
<organism evidence="2 3">
    <name type="scientific">Paenibacillus thiaminolyticus</name>
    <name type="common">Bacillus thiaminolyticus</name>
    <dbReference type="NCBI Taxonomy" id="49283"/>
    <lineage>
        <taxon>Bacteria</taxon>
        <taxon>Bacillati</taxon>
        <taxon>Bacillota</taxon>
        <taxon>Bacilli</taxon>
        <taxon>Bacillales</taxon>
        <taxon>Paenibacillaceae</taxon>
        <taxon>Paenibacillus</taxon>
    </lineage>
</organism>
<sequence>MIRESTNGLEEREYRAPFTAGVVVVVKVLIKKKNARLMMEEKIRQAEKDTIKLASRRSGYLTAVDLTLYSDMTLKESELMLERLKSQGICALRVAGNGTFVYEFESILTYEEKRQSERV</sequence>
<name>A0AAP9E0F5_PANTH</name>
<evidence type="ECO:0000313" key="2">
    <source>
        <dbReference type="EMBL" id="QDM45871.1"/>
    </source>
</evidence>
<reference evidence="1 4" key="2">
    <citation type="submission" date="2022-05" db="EMBL/GenBank/DDBJ databases">
        <title>Genome Sequencing of Bee-Associated Microbes.</title>
        <authorList>
            <person name="Dunlap C."/>
        </authorList>
    </citation>
    <scope>NUCLEOTIDE SEQUENCE [LARGE SCALE GENOMIC DNA]</scope>
    <source>
        <strain evidence="1 4">NRRL B-14613</strain>
    </source>
</reference>
<dbReference type="AlphaFoldDB" id="A0AAP9E0F5"/>
<gene>
    <name evidence="2" type="ORF">FLT43_22130</name>
    <name evidence="1" type="ORF">M5W83_21950</name>
</gene>
<dbReference type="EMBL" id="JAMDMM010000044">
    <property type="protein sequence ID" value="MCY9609821.1"/>
    <property type="molecule type" value="Genomic_DNA"/>
</dbReference>
<dbReference type="RefSeq" id="WP_087440604.1">
    <property type="nucleotide sequence ID" value="NZ_CABMNB010000008.1"/>
</dbReference>
<dbReference type="Proteomes" id="UP001209276">
    <property type="component" value="Unassembled WGS sequence"/>
</dbReference>
<reference evidence="2 3" key="1">
    <citation type="submission" date="2019-07" db="EMBL/GenBank/DDBJ databases">
        <title>Paenibacillus thiaminolyticus NRRL B-4156.</title>
        <authorList>
            <person name="Hehnly C."/>
            <person name="Zhang L."/>
        </authorList>
    </citation>
    <scope>NUCLEOTIDE SEQUENCE [LARGE SCALE GENOMIC DNA]</scope>
    <source>
        <strain evidence="2 3">NRRL B-4156</strain>
    </source>
</reference>